<dbReference type="PANTHER" id="PTHR43283">
    <property type="entry name" value="BETA-LACTAMASE-RELATED"/>
    <property type="match status" value="1"/>
</dbReference>
<dbReference type="Pfam" id="PF00144">
    <property type="entry name" value="Beta-lactamase"/>
    <property type="match status" value="1"/>
</dbReference>
<sequence>MPDEPFRAEAVRELRAFADEHMRRESLPALQLSLARGPHRLALSLGCREATRFCVYSISKPLFASALWRLAGAERFNLSTTVAELIPDLPPCPVGSLRLSDVMSHQGGFPNATADLHLLRDSRTRVSAIAEWELEWEPGSRFEYHAVSAHWVLASVLSALTHEEHDDAFHRLVTAGLGLPHRILGVTGPSDYLAPFLTTDVDAENAASWNMLLAIGSQPAMGAGVPGAGCIMTAAEVADVYQAFLGNADGLWPPDVLAQATSEVVNDYWDEYAGVTANRTVGFAIAGETRDAVRRGFGRSNSPSAFGHGGAGGQIAWAEPATGLSFACLSNGLITDPRRIEQFEVEISDLAIACV</sequence>
<accession>A0A6J6TNG0</accession>
<gene>
    <name evidence="2" type="ORF">UFOPK2810_00707</name>
</gene>
<feature type="domain" description="Beta-lactamase-related" evidence="1">
    <location>
        <begin position="15"/>
        <end position="341"/>
    </location>
</feature>
<dbReference type="SUPFAM" id="SSF56601">
    <property type="entry name" value="beta-lactamase/transpeptidase-like"/>
    <property type="match status" value="1"/>
</dbReference>
<dbReference type="EMBL" id="CAEZYZ010000100">
    <property type="protein sequence ID" value="CAB4748167.1"/>
    <property type="molecule type" value="Genomic_DNA"/>
</dbReference>
<dbReference type="AlphaFoldDB" id="A0A6J6TNG0"/>
<evidence type="ECO:0000259" key="1">
    <source>
        <dbReference type="Pfam" id="PF00144"/>
    </source>
</evidence>
<dbReference type="InterPro" id="IPR001466">
    <property type="entry name" value="Beta-lactam-related"/>
</dbReference>
<protein>
    <submittedName>
        <fullName evidence="2">Unannotated protein</fullName>
    </submittedName>
</protein>
<proteinExistence type="predicted"/>
<reference evidence="2" key="1">
    <citation type="submission" date="2020-05" db="EMBL/GenBank/DDBJ databases">
        <authorList>
            <person name="Chiriac C."/>
            <person name="Salcher M."/>
            <person name="Ghai R."/>
            <person name="Kavagutti S V."/>
        </authorList>
    </citation>
    <scope>NUCLEOTIDE SEQUENCE</scope>
</reference>
<organism evidence="2">
    <name type="scientific">freshwater metagenome</name>
    <dbReference type="NCBI Taxonomy" id="449393"/>
    <lineage>
        <taxon>unclassified sequences</taxon>
        <taxon>metagenomes</taxon>
        <taxon>ecological metagenomes</taxon>
    </lineage>
</organism>
<dbReference type="InterPro" id="IPR050789">
    <property type="entry name" value="Diverse_Enzym_Activities"/>
</dbReference>
<dbReference type="InterPro" id="IPR012338">
    <property type="entry name" value="Beta-lactam/transpept-like"/>
</dbReference>
<evidence type="ECO:0000313" key="2">
    <source>
        <dbReference type="EMBL" id="CAB4748167.1"/>
    </source>
</evidence>
<dbReference type="Gene3D" id="3.40.710.10">
    <property type="entry name" value="DD-peptidase/beta-lactamase superfamily"/>
    <property type="match status" value="1"/>
</dbReference>
<name>A0A6J6TNG0_9ZZZZ</name>